<organism evidence="8">
    <name type="scientific">Camponotus floridanus</name>
    <name type="common">Florida carpenter ant</name>
    <dbReference type="NCBI Taxonomy" id="104421"/>
    <lineage>
        <taxon>Eukaryota</taxon>
        <taxon>Metazoa</taxon>
        <taxon>Ecdysozoa</taxon>
        <taxon>Arthropoda</taxon>
        <taxon>Hexapoda</taxon>
        <taxon>Insecta</taxon>
        <taxon>Pterygota</taxon>
        <taxon>Neoptera</taxon>
        <taxon>Endopterygota</taxon>
        <taxon>Hymenoptera</taxon>
        <taxon>Apocrita</taxon>
        <taxon>Aculeata</taxon>
        <taxon>Formicoidea</taxon>
        <taxon>Formicidae</taxon>
        <taxon>Formicinae</taxon>
        <taxon>Camponotus</taxon>
    </lineage>
</organism>
<feature type="non-terminal residue" evidence="7">
    <location>
        <position position="1"/>
    </location>
</feature>
<evidence type="ECO:0000259" key="6">
    <source>
        <dbReference type="PROSITE" id="PS50157"/>
    </source>
</evidence>
<proteinExistence type="predicted"/>
<dbReference type="SMART" id="SM00355">
    <property type="entry name" value="ZnF_C2H2"/>
    <property type="match status" value="2"/>
</dbReference>
<dbReference type="Pfam" id="PF13909">
    <property type="entry name" value="zf-H2C2_5"/>
    <property type="match status" value="1"/>
</dbReference>
<dbReference type="InterPro" id="IPR036236">
    <property type="entry name" value="Znf_C2H2_sf"/>
</dbReference>
<evidence type="ECO:0000256" key="4">
    <source>
        <dbReference type="ARBA" id="ARBA00022833"/>
    </source>
</evidence>
<keyword evidence="2" id="KW-0677">Repeat</keyword>
<dbReference type="Proteomes" id="UP000000311">
    <property type="component" value="Unassembled WGS sequence"/>
</dbReference>
<accession>E2AET7</accession>
<dbReference type="GO" id="GO:0008270">
    <property type="term" value="F:zinc ion binding"/>
    <property type="evidence" value="ECO:0007669"/>
    <property type="project" value="UniProtKB-KW"/>
</dbReference>
<evidence type="ECO:0000256" key="5">
    <source>
        <dbReference type="PROSITE-ProRule" id="PRU00042"/>
    </source>
</evidence>
<reference evidence="7 8" key="1">
    <citation type="journal article" date="2010" name="Science">
        <title>Genomic comparison of the ants Camponotus floridanus and Harpegnathos saltator.</title>
        <authorList>
            <person name="Bonasio R."/>
            <person name="Zhang G."/>
            <person name="Ye C."/>
            <person name="Mutti N.S."/>
            <person name="Fang X."/>
            <person name="Qin N."/>
            <person name="Donahue G."/>
            <person name="Yang P."/>
            <person name="Li Q."/>
            <person name="Li C."/>
            <person name="Zhang P."/>
            <person name="Huang Z."/>
            <person name="Berger S.L."/>
            <person name="Reinberg D."/>
            <person name="Wang J."/>
            <person name="Liebig J."/>
        </authorList>
    </citation>
    <scope>NUCLEOTIDE SEQUENCE [LARGE SCALE GENOMIC DNA]</scope>
    <source>
        <strain evidence="8">C129</strain>
    </source>
</reference>
<gene>
    <name evidence="7" type="ORF">EAG_06733</name>
</gene>
<keyword evidence="4" id="KW-0862">Zinc</keyword>
<keyword evidence="3 5" id="KW-0863">Zinc-finger</keyword>
<dbReference type="FunFam" id="3.30.160.60:FF:000100">
    <property type="entry name" value="Zinc finger 45-like"/>
    <property type="match status" value="1"/>
</dbReference>
<keyword evidence="8" id="KW-1185">Reference proteome</keyword>
<evidence type="ECO:0000256" key="1">
    <source>
        <dbReference type="ARBA" id="ARBA00022723"/>
    </source>
</evidence>
<dbReference type="AlphaFoldDB" id="E2AET7"/>
<dbReference type="SUPFAM" id="SSF57667">
    <property type="entry name" value="beta-beta-alpha zinc fingers"/>
    <property type="match status" value="1"/>
</dbReference>
<feature type="domain" description="C2H2-type" evidence="6">
    <location>
        <begin position="32"/>
        <end position="55"/>
    </location>
</feature>
<dbReference type="InterPro" id="IPR013087">
    <property type="entry name" value="Znf_C2H2_type"/>
</dbReference>
<dbReference type="InParanoid" id="E2AET7"/>
<feature type="non-terminal residue" evidence="7">
    <location>
        <position position="55"/>
    </location>
</feature>
<dbReference type="EMBL" id="GL438951">
    <property type="protein sequence ID" value="EFN68021.1"/>
    <property type="molecule type" value="Genomic_DNA"/>
</dbReference>
<evidence type="ECO:0000256" key="2">
    <source>
        <dbReference type="ARBA" id="ARBA00022737"/>
    </source>
</evidence>
<dbReference type="Gene3D" id="3.30.160.60">
    <property type="entry name" value="Classic Zinc Finger"/>
    <property type="match status" value="2"/>
</dbReference>
<sequence length="55" mass="6642">KPYRCEKCGNGYKCTSSLKRHTKHECGKPPKYFCSECRYRSKQKNNLKRHILNRH</sequence>
<protein>
    <submittedName>
        <fullName evidence="7">Longitudinals lacking protein, isoforms J/P/Q/S/Z</fullName>
    </submittedName>
</protein>
<dbReference type="OMA" id="QESIFQC"/>
<dbReference type="PROSITE" id="PS50157">
    <property type="entry name" value="ZINC_FINGER_C2H2_2"/>
    <property type="match status" value="2"/>
</dbReference>
<evidence type="ECO:0000256" key="3">
    <source>
        <dbReference type="ARBA" id="ARBA00022771"/>
    </source>
</evidence>
<evidence type="ECO:0000313" key="7">
    <source>
        <dbReference type="EMBL" id="EFN68021.1"/>
    </source>
</evidence>
<name>E2AET7_CAMFO</name>
<feature type="domain" description="C2H2-type" evidence="6">
    <location>
        <begin position="3"/>
        <end position="30"/>
    </location>
</feature>
<evidence type="ECO:0000313" key="8">
    <source>
        <dbReference type="Proteomes" id="UP000000311"/>
    </source>
</evidence>
<keyword evidence="1" id="KW-0479">Metal-binding</keyword>